<dbReference type="Proteomes" id="UP000019246">
    <property type="component" value="Unassembled WGS sequence"/>
</dbReference>
<feature type="transmembrane region" description="Helical" evidence="1">
    <location>
        <begin position="208"/>
        <end position="230"/>
    </location>
</feature>
<reference evidence="2 3" key="1">
    <citation type="journal article" date="2014" name="Int. J. Syst. Evol. Microbiol.">
        <title>Listeria floridensis sp. nov., Listeria aquatica sp. nov., Listeria cornellensis sp. nov., Listeria riparia sp. nov. and Listeria grandensis sp. nov., from agricultural and natural environments.</title>
        <authorList>
            <person name="den Bakker H.C."/>
            <person name="Warchocki S."/>
            <person name="Wright E.M."/>
            <person name="Allred A.F."/>
            <person name="Ahlstrom C."/>
            <person name="Manuel C.S."/>
            <person name="Stasiewicz M.J."/>
            <person name="Burrell A."/>
            <person name="Roof S."/>
            <person name="Strawn L."/>
            <person name="Fortes E.D."/>
            <person name="Nightingale K.K."/>
            <person name="Kephart D."/>
            <person name="Wiedmann M."/>
        </authorList>
    </citation>
    <scope>NUCLEOTIDE SEQUENCE [LARGE SCALE GENOMIC DNA]</scope>
    <source>
        <strain evidence="2 3">FSL S10-1188</strain>
    </source>
</reference>
<protein>
    <submittedName>
        <fullName evidence="2">Uncharacterized protein</fullName>
    </submittedName>
</protein>
<dbReference type="EMBL" id="AOCG01000008">
    <property type="protein sequence ID" value="EUJ18935.1"/>
    <property type="molecule type" value="Genomic_DNA"/>
</dbReference>
<dbReference type="AlphaFoldDB" id="W7B0G9"/>
<keyword evidence="3" id="KW-1185">Reference proteome</keyword>
<keyword evidence="1" id="KW-0472">Membrane</keyword>
<comment type="caution">
    <text evidence="2">The sequence shown here is derived from an EMBL/GenBank/DDBJ whole genome shotgun (WGS) entry which is preliminary data.</text>
</comment>
<evidence type="ECO:0000313" key="3">
    <source>
        <dbReference type="Proteomes" id="UP000019246"/>
    </source>
</evidence>
<dbReference type="PATRIC" id="fig|1265818.5.peg.1512"/>
<keyword evidence="1" id="KW-1133">Transmembrane helix</keyword>
<feature type="transmembrane region" description="Helical" evidence="1">
    <location>
        <begin position="166"/>
        <end position="188"/>
    </location>
</feature>
<proteinExistence type="predicted"/>
<accession>W7B0G9</accession>
<feature type="transmembrane region" description="Helical" evidence="1">
    <location>
        <begin position="120"/>
        <end position="138"/>
    </location>
</feature>
<keyword evidence="1" id="KW-0812">Transmembrane</keyword>
<dbReference type="OrthoDB" id="2365887at2"/>
<organism evidence="2 3">
    <name type="scientific">Listeria aquatica FSL S10-1188</name>
    <dbReference type="NCBI Taxonomy" id="1265818"/>
    <lineage>
        <taxon>Bacteria</taxon>
        <taxon>Bacillati</taxon>
        <taxon>Bacillota</taxon>
        <taxon>Bacilli</taxon>
        <taxon>Bacillales</taxon>
        <taxon>Listeriaceae</taxon>
        <taxon>Listeria</taxon>
    </lineage>
</organism>
<name>W7B0G9_9LIST</name>
<gene>
    <name evidence="2" type="ORF">MAQA_07553</name>
</gene>
<dbReference type="RefSeq" id="WP_052008496.1">
    <property type="nucleotide sequence ID" value="NZ_AOCG01000008.1"/>
</dbReference>
<sequence>MSLFSKIVNQFSFEQALEKNSLNQIYITLNGTGKELLSKTLKIFIFAVVSLLVCLFSSNNWFVFPIIAAIIILVTVIGYFRSSLYFKPAIYNIAIYLFVQTALIFYISSLEVTDSSFINRVIAIVYILIGYSLSFYVIKLKLLEKVQTKYLETDEKQLRKRKSIKAIRILSIALVSLIIIIIAGMQLYRINKWWLGGTNADFLAGQNGTFAGTIIASVFVCIALLVLFLITLLPTLLLNATTVVDGYIYKKYSEDFRTEYEYTEEEWYGE</sequence>
<feature type="transmembrane region" description="Helical" evidence="1">
    <location>
        <begin position="64"/>
        <end position="82"/>
    </location>
</feature>
<evidence type="ECO:0000256" key="1">
    <source>
        <dbReference type="SAM" id="Phobius"/>
    </source>
</evidence>
<feature type="transmembrane region" description="Helical" evidence="1">
    <location>
        <begin position="41"/>
        <end position="58"/>
    </location>
</feature>
<feature type="transmembrane region" description="Helical" evidence="1">
    <location>
        <begin position="89"/>
        <end position="108"/>
    </location>
</feature>
<evidence type="ECO:0000313" key="2">
    <source>
        <dbReference type="EMBL" id="EUJ18935.1"/>
    </source>
</evidence>